<dbReference type="Proteomes" id="UP001295444">
    <property type="component" value="Chromosome 03"/>
</dbReference>
<dbReference type="Gene3D" id="1.20.5.340">
    <property type="match status" value="1"/>
</dbReference>
<sequence>MLTELRTNIAGDMARFQKAVEGVETQVTQLEATHSMHNTRINVVEQGLEELKWRQQQTDDEIDTLEDHTRWYNLKIQGILESVTMDDSS</sequence>
<dbReference type="EMBL" id="OW240914">
    <property type="protein sequence ID" value="CAH2277909.1"/>
    <property type="molecule type" value="Genomic_DNA"/>
</dbReference>
<keyword evidence="3" id="KW-1185">Reference proteome</keyword>
<proteinExistence type="predicted"/>
<feature type="coiled-coil region" evidence="1">
    <location>
        <begin position="13"/>
        <end position="68"/>
    </location>
</feature>
<evidence type="ECO:0000256" key="1">
    <source>
        <dbReference type="SAM" id="Coils"/>
    </source>
</evidence>
<reference evidence="2" key="1">
    <citation type="submission" date="2022-03" db="EMBL/GenBank/DDBJ databases">
        <authorList>
            <person name="Alioto T."/>
            <person name="Alioto T."/>
            <person name="Gomez Garrido J."/>
        </authorList>
    </citation>
    <scope>NUCLEOTIDE SEQUENCE</scope>
</reference>
<evidence type="ECO:0000313" key="3">
    <source>
        <dbReference type="Proteomes" id="UP001295444"/>
    </source>
</evidence>
<protein>
    <submittedName>
        <fullName evidence="2">Uncharacterized protein</fullName>
    </submittedName>
</protein>
<gene>
    <name evidence="2" type="ORF">PECUL_23A051696</name>
</gene>
<keyword evidence="1" id="KW-0175">Coiled coil</keyword>
<evidence type="ECO:0000313" key="2">
    <source>
        <dbReference type="EMBL" id="CAH2277909.1"/>
    </source>
</evidence>
<dbReference type="AlphaFoldDB" id="A0AAD1VY73"/>
<organism evidence="2 3">
    <name type="scientific">Pelobates cultripes</name>
    <name type="common">Western spadefoot toad</name>
    <dbReference type="NCBI Taxonomy" id="61616"/>
    <lineage>
        <taxon>Eukaryota</taxon>
        <taxon>Metazoa</taxon>
        <taxon>Chordata</taxon>
        <taxon>Craniata</taxon>
        <taxon>Vertebrata</taxon>
        <taxon>Euteleostomi</taxon>
        <taxon>Amphibia</taxon>
        <taxon>Batrachia</taxon>
        <taxon>Anura</taxon>
        <taxon>Pelobatoidea</taxon>
        <taxon>Pelobatidae</taxon>
        <taxon>Pelobates</taxon>
    </lineage>
</organism>
<name>A0AAD1VY73_PELCU</name>
<accession>A0AAD1VY73</accession>